<organism evidence="4 5">
    <name type="scientific">Prymnesium parvum</name>
    <name type="common">Toxic golden alga</name>
    <dbReference type="NCBI Taxonomy" id="97485"/>
    <lineage>
        <taxon>Eukaryota</taxon>
        <taxon>Haptista</taxon>
        <taxon>Haptophyta</taxon>
        <taxon>Prymnesiophyceae</taxon>
        <taxon>Prymnesiales</taxon>
        <taxon>Prymnesiaceae</taxon>
        <taxon>Prymnesium</taxon>
    </lineage>
</organism>
<evidence type="ECO:0000256" key="1">
    <source>
        <dbReference type="ARBA" id="ARBA00006484"/>
    </source>
</evidence>
<evidence type="ECO:0000256" key="2">
    <source>
        <dbReference type="ARBA" id="ARBA00023002"/>
    </source>
</evidence>
<comment type="caution">
    <text evidence="4">The sequence shown here is derived from an EMBL/GenBank/DDBJ whole genome shotgun (WGS) entry which is preliminary data.</text>
</comment>
<accession>A0AB34K0Z6</accession>
<evidence type="ECO:0000313" key="4">
    <source>
        <dbReference type="EMBL" id="KAL1527675.1"/>
    </source>
</evidence>
<dbReference type="EMBL" id="JBGBPQ010000002">
    <property type="protein sequence ID" value="KAL1527675.1"/>
    <property type="molecule type" value="Genomic_DNA"/>
</dbReference>
<feature type="chain" id="PRO_5044334163" description="Protochlorophyllide reductase" evidence="3">
    <location>
        <begin position="31"/>
        <end position="381"/>
    </location>
</feature>
<evidence type="ECO:0000313" key="5">
    <source>
        <dbReference type="Proteomes" id="UP001515480"/>
    </source>
</evidence>
<dbReference type="PANTHER" id="PTHR24320">
    <property type="entry name" value="RETINOL DEHYDROGENASE"/>
    <property type="match status" value="1"/>
</dbReference>
<comment type="similarity">
    <text evidence="1">Belongs to the short-chain dehydrogenases/reductases (SDR) family.</text>
</comment>
<reference evidence="4 5" key="1">
    <citation type="journal article" date="2024" name="Science">
        <title>Giant polyketide synthase enzymes in the biosynthesis of giant marine polyether toxins.</title>
        <authorList>
            <person name="Fallon T.R."/>
            <person name="Shende V.V."/>
            <person name="Wierzbicki I.H."/>
            <person name="Pendleton A.L."/>
            <person name="Watervoot N.F."/>
            <person name="Auber R.P."/>
            <person name="Gonzalez D.J."/>
            <person name="Wisecaver J.H."/>
            <person name="Moore B.S."/>
        </authorList>
    </citation>
    <scope>NUCLEOTIDE SEQUENCE [LARGE SCALE GENOMIC DNA]</scope>
    <source>
        <strain evidence="4 5">12B1</strain>
    </source>
</reference>
<dbReference type="Gene3D" id="3.40.50.720">
    <property type="entry name" value="NAD(P)-binding Rossmann-like Domain"/>
    <property type="match status" value="1"/>
</dbReference>
<feature type="signal peptide" evidence="3">
    <location>
        <begin position="1"/>
        <end position="30"/>
    </location>
</feature>
<dbReference type="AlphaFoldDB" id="A0AB34K0Z6"/>
<dbReference type="GO" id="GO:0016491">
    <property type="term" value="F:oxidoreductase activity"/>
    <property type="evidence" value="ECO:0007669"/>
    <property type="project" value="UniProtKB-KW"/>
</dbReference>
<dbReference type="Proteomes" id="UP001515480">
    <property type="component" value="Unassembled WGS sequence"/>
</dbReference>
<proteinExistence type="inferred from homology"/>
<evidence type="ECO:0000256" key="3">
    <source>
        <dbReference type="SAM" id="SignalP"/>
    </source>
</evidence>
<evidence type="ECO:0008006" key="6">
    <source>
        <dbReference type="Google" id="ProtNLM"/>
    </source>
</evidence>
<dbReference type="InterPro" id="IPR002347">
    <property type="entry name" value="SDR_fam"/>
</dbReference>
<dbReference type="Pfam" id="PF00106">
    <property type="entry name" value="adh_short"/>
    <property type="match status" value="1"/>
</dbReference>
<name>A0AB34K0Z6_PRYPA</name>
<keyword evidence="3" id="KW-0732">Signal</keyword>
<dbReference type="PRINTS" id="PR00081">
    <property type="entry name" value="GDHRDH"/>
</dbReference>
<keyword evidence="5" id="KW-1185">Reference proteome</keyword>
<protein>
    <recommendedName>
        <fullName evidence="6">Protochlorophyllide reductase</fullName>
    </recommendedName>
</protein>
<keyword evidence="2" id="KW-0560">Oxidoreductase</keyword>
<dbReference type="PANTHER" id="PTHR24320:SF152">
    <property type="entry name" value="SHORT-CHAIN DEHYDROGENASE_REDUCTASE FAMILY PROTEIN"/>
    <property type="match status" value="1"/>
</dbReference>
<dbReference type="InterPro" id="IPR036291">
    <property type="entry name" value="NAD(P)-bd_dom_sf"/>
</dbReference>
<dbReference type="SUPFAM" id="SSF51735">
    <property type="entry name" value="NAD(P)-binding Rossmann-fold domains"/>
    <property type="match status" value="1"/>
</dbReference>
<sequence>MLVHSSSRWPRSLPLAVLLAAAALLHRRTARELAPSLEAALQTGEVPAAALSASCAADATASLVFDAFGTSLAGKLALVTGGSSGIGLAVALAMAKRGATVVVAAHHEEKAAEAAALVRRLAGRGEVHSMAVELSSLASVRAFAEAFLGRFSSLDYLVLNAGIIDGRGKTEDGYDEMFQVNFLSHALLTELLIEPLRSSRGLIVSTSSGTSENACESLGACHTRFCECLSDFRWLPPPVVPPHPVVLHLASGPSPSMSSTYGISKWAQIYWTKAVVAREAARGSGVRGFSWTPGLVQTGLFDPNNASLPSGYRLPYWYRLPDQAAAVLALLVAAPDAFQNGGYFSRDVMCQDRVPVDHGLTDEMLPALLDHVNALVGLRAA</sequence>
<gene>
    <name evidence="4" type="ORF">AB1Y20_009061</name>
</gene>